<evidence type="ECO:0000313" key="6">
    <source>
        <dbReference type="Proteomes" id="UP001150538"/>
    </source>
</evidence>
<protein>
    <submittedName>
        <fullName evidence="5">Uncharacterized protein</fullName>
    </submittedName>
</protein>
<name>A0A9W8A131_9FUNG</name>
<dbReference type="InterPro" id="IPR018108">
    <property type="entry name" value="MCP_transmembrane"/>
</dbReference>
<evidence type="ECO:0000256" key="2">
    <source>
        <dbReference type="ARBA" id="ARBA00022692"/>
    </source>
</evidence>
<keyword evidence="3" id="KW-1133">Transmembrane helix</keyword>
<comment type="caution">
    <text evidence="5">The sequence shown here is derived from an EMBL/GenBank/DDBJ whole genome shotgun (WGS) entry which is preliminary data.</text>
</comment>
<comment type="subcellular location">
    <subcellularLocation>
        <location evidence="1">Membrane</location>
        <topology evidence="1">Multi-pass membrane protein</topology>
    </subcellularLocation>
</comment>
<dbReference type="SUPFAM" id="SSF103506">
    <property type="entry name" value="Mitochondrial carrier"/>
    <property type="match status" value="1"/>
</dbReference>
<organism evidence="5 6">
    <name type="scientific">Mycoemilia scoparia</name>
    <dbReference type="NCBI Taxonomy" id="417184"/>
    <lineage>
        <taxon>Eukaryota</taxon>
        <taxon>Fungi</taxon>
        <taxon>Fungi incertae sedis</taxon>
        <taxon>Zoopagomycota</taxon>
        <taxon>Kickxellomycotina</taxon>
        <taxon>Kickxellomycetes</taxon>
        <taxon>Kickxellales</taxon>
        <taxon>Kickxellaceae</taxon>
        <taxon>Mycoemilia</taxon>
    </lineage>
</organism>
<dbReference type="Proteomes" id="UP001150538">
    <property type="component" value="Unassembled WGS sequence"/>
</dbReference>
<evidence type="ECO:0000256" key="4">
    <source>
        <dbReference type="ARBA" id="ARBA00023136"/>
    </source>
</evidence>
<dbReference type="GO" id="GO:0016020">
    <property type="term" value="C:membrane"/>
    <property type="evidence" value="ECO:0007669"/>
    <property type="project" value="UniProtKB-SubCell"/>
</dbReference>
<sequence>MSPTSHAPQAAPVTYTAPSISTEFSENEYRMAHTSGNNTDKGRVAWIHRYLGDGPLKNTVAGAAAGCVSGVITCPLDVVKTRLQHQALVKHQSFVPYKGSISKQCFKYPSTYPAREFADYIEDSRRC</sequence>
<keyword evidence="2" id="KW-0812">Transmembrane</keyword>
<reference evidence="5" key="1">
    <citation type="submission" date="2022-07" db="EMBL/GenBank/DDBJ databases">
        <title>Phylogenomic reconstructions and comparative analyses of Kickxellomycotina fungi.</title>
        <authorList>
            <person name="Reynolds N.K."/>
            <person name="Stajich J.E."/>
            <person name="Barry K."/>
            <person name="Grigoriev I.V."/>
            <person name="Crous P."/>
            <person name="Smith M.E."/>
        </authorList>
    </citation>
    <scope>NUCLEOTIDE SEQUENCE</scope>
    <source>
        <strain evidence="5">NBRC 100468</strain>
    </source>
</reference>
<evidence type="ECO:0000256" key="1">
    <source>
        <dbReference type="ARBA" id="ARBA00004141"/>
    </source>
</evidence>
<dbReference type="OrthoDB" id="10266426at2759"/>
<gene>
    <name evidence="5" type="ORF">H4219_001419</name>
</gene>
<dbReference type="Pfam" id="PF00153">
    <property type="entry name" value="Mito_carr"/>
    <property type="match status" value="1"/>
</dbReference>
<keyword evidence="4" id="KW-0472">Membrane</keyword>
<dbReference type="InterPro" id="IPR023395">
    <property type="entry name" value="MCP_dom_sf"/>
</dbReference>
<dbReference type="AlphaFoldDB" id="A0A9W8A131"/>
<evidence type="ECO:0000256" key="3">
    <source>
        <dbReference type="ARBA" id="ARBA00022989"/>
    </source>
</evidence>
<dbReference type="Gene3D" id="1.50.40.10">
    <property type="entry name" value="Mitochondrial carrier domain"/>
    <property type="match status" value="1"/>
</dbReference>
<keyword evidence="6" id="KW-1185">Reference proteome</keyword>
<dbReference type="EMBL" id="JANBPU010000015">
    <property type="protein sequence ID" value="KAJ1920306.1"/>
    <property type="molecule type" value="Genomic_DNA"/>
</dbReference>
<proteinExistence type="predicted"/>
<evidence type="ECO:0000313" key="5">
    <source>
        <dbReference type="EMBL" id="KAJ1920306.1"/>
    </source>
</evidence>
<accession>A0A9W8A131</accession>